<feature type="non-terminal residue" evidence="1">
    <location>
        <position position="1"/>
    </location>
</feature>
<dbReference type="EMBL" id="BART01004717">
    <property type="protein sequence ID" value="GAG56074.1"/>
    <property type="molecule type" value="Genomic_DNA"/>
</dbReference>
<comment type="caution">
    <text evidence="1">The sequence shown here is derived from an EMBL/GenBank/DDBJ whole genome shotgun (WGS) entry which is preliminary data.</text>
</comment>
<protein>
    <submittedName>
        <fullName evidence="1">Uncharacterized protein</fullName>
    </submittedName>
</protein>
<name>X0YJ33_9ZZZZ</name>
<gene>
    <name evidence="1" type="ORF">S01H4_11579</name>
</gene>
<sequence>SVPTEGRFGVNYKSINLWEKPDEEEIAVISEKTNIPVSVLEQYQTKGELYKNVIKLRGKYSKTINIFLSINDYDVLLKVG</sequence>
<reference evidence="1" key="1">
    <citation type="journal article" date="2014" name="Front. Microbiol.">
        <title>High frequency of phylogenetically diverse reductive dehalogenase-homologous genes in deep subseafloor sedimentary metagenomes.</title>
        <authorList>
            <person name="Kawai M."/>
            <person name="Futagami T."/>
            <person name="Toyoda A."/>
            <person name="Takaki Y."/>
            <person name="Nishi S."/>
            <person name="Hori S."/>
            <person name="Arai W."/>
            <person name="Tsubouchi T."/>
            <person name="Morono Y."/>
            <person name="Uchiyama I."/>
            <person name="Ito T."/>
            <person name="Fujiyama A."/>
            <person name="Inagaki F."/>
            <person name="Takami H."/>
        </authorList>
    </citation>
    <scope>NUCLEOTIDE SEQUENCE</scope>
    <source>
        <strain evidence="1">Expedition CK06-06</strain>
    </source>
</reference>
<accession>X0YJ33</accession>
<evidence type="ECO:0000313" key="1">
    <source>
        <dbReference type="EMBL" id="GAG56074.1"/>
    </source>
</evidence>
<organism evidence="1">
    <name type="scientific">marine sediment metagenome</name>
    <dbReference type="NCBI Taxonomy" id="412755"/>
    <lineage>
        <taxon>unclassified sequences</taxon>
        <taxon>metagenomes</taxon>
        <taxon>ecological metagenomes</taxon>
    </lineage>
</organism>
<proteinExistence type="predicted"/>
<dbReference type="AlphaFoldDB" id="X0YJ33"/>